<proteinExistence type="predicted"/>
<evidence type="ECO:0000313" key="3">
    <source>
        <dbReference type="EMBL" id="GFO30419.1"/>
    </source>
</evidence>
<feature type="region of interest" description="Disordered" evidence="1">
    <location>
        <begin position="41"/>
        <end position="110"/>
    </location>
</feature>
<feature type="compositionally biased region" description="Acidic residues" evidence="1">
    <location>
        <begin position="63"/>
        <end position="110"/>
    </location>
</feature>
<feature type="transmembrane region" description="Helical" evidence="2">
    <location>
        <begin position="138"/>
        <end position="159"/>
    </location>
</feature>
<keyword evidence="2" id="KW-0472">Membrane</keyword>
<accession>A0AAV4CHY5</accession>
<dbReference type="InterPro" id="IPR019128">
    <property type="entry name" value="Dcc1"/>
</dbReference>
<dbReference type="GO" id="GO:0031390">
    <property type="term" value="C:Ctf18 RFC-like complex"/>
    <property type="evidence" value="ECO:0007669"/>
    <property type="project" value="InterPro"/>
</dbReference>
<dbReference type="AlphaFoldDB" id="A0AAV4CHY5"/>
<gene>
    <name evidence="3" type="ORF">PoB_005692400</name>
</gene>
<organism evidence="3 4">
    <name type="scientific">Plakobranchus ocellatus</name>
    <dbReference type="NCBI Taxonomy" id="259542"/>
    <lineage>
        <taxon>Eukaryota</taxon>
        <taxon>Metazoa</taxon>
        <taxon>Spiralia</taxon>
        <taxon>Lophotrochozoa</taxon>
        <taxon>Mollusca</taxon>
        <taxon>Gastropoda</taxon>
        <taxon>Heterobranchia</taxon>
        <taxon>Euthyneura</taxon>
        <taxon>Panpulmonata</taxon>
        <taxon>Sacoglossa</taxon>
        <taxon>Placobranchoidea</taxon>
        <taxon>Plakobranchidae</taxon>
        <taxon>Plakobranchus</taxon>
    </lineage>
</organism>
<keyword evidence="2" id="KW-0812">Transmembrane</keyword>
<sequence>LEIRGDPGDGAVIVTENQTFEVKEAETSNSMLMIPSLVYGSDIPDEGEQNIANQQLVGRPVIDDDEDEGSPVDDVDGEIGEESDVECDGEGNDDLDDNTDDLNSELDLDLGPDDSIGSGLEWSDRLHDVETELFYGQVSYIILNSVHFSFFFCINLIILA</sequence>
<feature type="non-terminal residue" evidence="3">
    <location>
        <position position="1"/>
    </location>
</feature>
<reference evidence="3 4" key="1">
    <citation type="journal article" date="2021" name="Elife">
        <title>Chloroplast acquisition without the gene transfer in kleptoplastic sea slugs, Plakobranchus ocellatus.</title>
        <authorList>
            <person name="Maeda T."/>
            <person name="Takahashi S."/>
            <person name="Yoshida T."/>
            <person name="Shimamura S."/>
            <person name="Takaki Y."/>
            <person name="Nagai Y."/>
            <person name="Toyoda A."/>
            <person name="Suzuki Y."/>
            <person name="Arimoto A."/>
            <person name="Ishii H."/>
            <person name="Satoh N."/>
            <person name="Nishiyama T."/>
            <person name="Hasebe M."/>
            <person name="Maruyama T."/>
            <person name="Minagawa J."/>
            <person name="Obokata J."/>
            <person name="Shigenobu S."/>
        </authorList>
    </citation>
    <scope>NUCLEOTIDE SEQUENCE [LARGE SCALE GENOMIC DNA]</scope>
</reference>
<protein>
    <submittedName>
        <fullName evidence="3">Sister chromatid cohesion protein dcc1</fullName>
    </submittedName>
</protein>
<dbReference type="GO" id="GO:0007064">
    <property type="term" value="P:mitotic sister chromatid cohesion"/>
    <property type="evidence" value="ECO:0007669"/>
    <property type="project" value="InterPro"/>
</dbReference>
<name>A0AAV4CHY5_9GAST</name>
<evidence type="ECO:0000256" key="1">
    <source>
        <dbReference type="SAM" id="MobiDB-lite"/>
    </source>
</evidence>
<dbReference type="Proteomes" id="UP000735302">
    <property type="component" value="Unassembled WGS sequence"/>
</dbReference>
<evidence type="ECO:0000256" key="2">
    <source>
        <dbReference type="SAM" id="Phobius"/>
    </source>
</evidence>
<keyword evidence="2" id="KW-1133">Transmembrane helix</keyword>
<dbReference type="EMBL" id="BLXT01006237">
    <property type="protein sequence ID" value="GFO30419.1"/>
    <property type="molecule type" value="Genomic_DNA"/>
</dbReference>
<evidence type="ECO:0000313" key="4">
    <source>
        <dbReference type="Proteomes" id="UP000735302"/>
    </source>
</evidence>
<comment type="caution">
    <text evidence="3">The sequence shown here is derived from an EMBL/GenBank/DDBJ whole genome shotgun (WGS) entry which is preliminary data.</text>
</comment>
<dbReference type="Pfam" id="PF09724">
    <property type="entry name" value="Dcc1"/>
    <property type="match status" value="1"/>
</dbReference>
<keyword evidence="4" id="KW-1185">Reference proteome</keyword>